<dbReference type="Gene3D" id="1.10.1220.10">
    <property type="entry name" value="Met repressor-like"/>
    <property type="match status" value="1"/>
</dbReference>
<dbReference type="NCBIfam" id="TIGR02384">
    <property type="entry name" value="RelB_DinJ"/>
    <property type="match status" value="1"/>
</dbReference>
<dbReference type="EMBL" id="CP129675">
    <property type="protein sequence ID" value="XDS46595.1"/>
    <property type="molecule type" value="Genomic_DNA"/>
</dbReference>
<dbReference type="EMBL" id="CP129682">
    <property type="protein sequence ID" value="XDS48701.1"/>
    <property type="molecule type" value="Genomic_DNA"/>
</dbReference>
<dbReference type="RefSeq" id="WP_369342764.1">
    <property type="nucleotide sequence ID" value="NZ_CP129675.1"/>
</dbReference>
<gene>
    <name evidence="4" type="ORF">QN216_10435</name>
    <name evidence="3" type="ORF">QN217_00030</name>
</gene>
<dbReference type="GO" id="GO:0006351">
    <property type="term" value="P:DNA-templated transcription"/>
    <property type="evidence" value="ECO:0007669"/>
    <property type="project" value="TreeGrafter"/>
</dbReference>
<dbReference type="InterPro" id="IPR007337">
    <property type="entry name" value="RelB/DinJ"/>
</dbReference>
<sequence>MTMSSVTIRVDSETKAQAAAIAEELGIDLSAATRMFYKQIIREHGIPVTLSLADTPNAQTRKAIEEGRALLATAQHGHKSADELFDSLGI</sequence>
<dbReference type="InterPro" id="IPR013321">
    <property type="entry name" value="Arc_rbn_hlx_hlx"/>
</dbReference>
<dbReference type="AlphaFoldDB" id="A0AB39UCW2"/>
<dbReference type="PANTHER" id="PTHR38781">
    <property type="entry name" value="ANTITOXIN DINJ-RELATED"/>
    <property type="match status" value="1"/>
</dbReference>
<dbReference type="PANTHER" id="PTHR38781:SF1">
    <property type="entry name" value="ANTITOXIN DINJ-RELATED"/>
    <property type="match status" value="1"/>
</dbReference>
<reference evidence="3" key="1">
    <citation type="submission" date="2023-07" db="EMBL/GenBank/DDBJ databases">
        <title>Bifidobacterium aquikefiriaerophilum sp. nov. and Bifidobacterium eccum sp. nov., isolated from water kefir.</title>
        <authorList>
            <person name="Breselge S."/>
            <person name="Bellassi P."/>
            <person name="Barcenilla C."/>
            <person name="Alvarez-Ordonez A."/>
            <person name="Morelli L."/>
            <person name="Cotter P.D."/>
        </authorList>
    </citation>
    <scope>NUCLEOTIDE SEQUENCE</scope>
    <source>
        <strain evidence="4">WK013_4_14</strain>
        <strain evidence="3">WK048_4_13</strain>
    </source>
</reference>
<protein>
    <submittedName>
        <fullName evidence="3">Type II toxin-antitoxin system RelB/DinJ family antitoxin</fullName>
    </submittedName>
</protein>
<organism evidence="3">
    <name type="scientific">Bifidobacterium fermentum</name>
    <dbReference type="NCBI Taxonomy" id="3059035"/>
    <lineage>
        <taxon>Bacteria</taxon>
        <taxon>Bacillati</taxon>
        <taxon>Actinomycetota</taxon>
        <taxon>Actinomycetes</taxon>
        <taxon>Bifidobacteriales</taxon>
        <taxon>Bifidobacteriaceae</taxon>
        <taxon>Bifidobacterium</taxon>
    </lineage>
</organism>
<proteinExistence type="inferred from homology"/>
<dbReference type="GO" id="GO:0000987">
    <property type="term" value="F:cis-regulatory region sequence-specific DNA binding"/>
    <property type="evidence" value="ECO:0007669"/>
    <property type="project" value="InterPro"/>
</dbReference>
<dbReference type="InterPro" id="IPR026262">
    <property type="entry name" value="DinJ"/>
</dbReference>
<name>A0AB39UCW2_9BIFI</name>
<dbReference type="GO" id="GO:0015643">
    <property type="term" value="F:toxic substance binding"/>
    <property type="evidence" value="ECO:0007669"/>
    <property type="project" value="InterPro"/>
</dbReference>
<evidence type="ECO:0000313" key="3">
    <source>
        <dbReference type="EMBL" id="XDS46595.1"/>
    </source>
</evidence>
<accession>A0AB39UCW2</accession>
<comment type="similarity">
    <text evidence="1">Belongs to the RelB/DinJ antitoxin family.</text>
</comment>
<evidence type="ECO:0000256" key="1">
    <source>
        <dbReference type="ARBA" id="ARBA00010562"/>
    </source>
</evidence>
<dbReference type="PIRSF" id="PIRSF003108">
    <property type="entry name" value="DinJ"/>
    <property type="match status" value="1"/>
</dbReference>
<keyword evidence="2" id="KW-1277">Toxin-antitoxin system</keyword>
<dbReference type="Pfam" id="PF04221">
    <property type="entry name" value="RelB"/>
    <property type="match status" value="1"/>
</dbReference>
<evidence type="ECO:0000313" key="4">
    <source>
        <dbReference type="EMBL" id="XDS48701.1"/>
    </source>
</evidence>
<evidence type="ECO:0000256" key="2">
    <source>
        <dbReference type="ARBA" id="ARBA00022649"/>
    </source>
</evidence>
<dbReference type="GO" id="GO:0006355">
    <property type="term" value="P:regulation of DNA-templated transcription"/>
    <property type="evidence" value="ECO:0007669"/>
    <property type="project" value="InterPro"/>
</dbReference>
<dbReference type="GO" id="GO:0044010">
    <property type="term" value="P:single-species biofilm formation"/>
    <property type="evidence" value="ECO:0007669"/>
    <property type="project" value="InterPro"/>
</dbReference>